<dbReference type="SUPFAM" id="SSF49764">
    <property type="entry name" value="HSP20-like chaperones"/>
    <property type="match status" value="1"/>
</dbReference>
<dbReference type="EMBL" id="CP064936">
    <property type="protein sequence ID" value="QQA00980.1"/>
    <property type="molecule type" value="Genomic_DNA"/>
</dbReference>
<evidence type="ECO:0000313" key="4">
    <source>
        <dbReference type="EMBL" id="QQA00980.1"/>
    </source>
</evidence>
<dbReference type="InterPro" id="IPR002068">
    <property type="entry name" value="A-crystallin/Hsp20_dom"/>
</dbReference>
<dbReference type="InterPro" id="IPR008978">
    <property type="entry name" value="HSP20-like_chaperone"/>
</dbReference>
<comment type="similarity">
    <text evidence="1 2">Belongs to the small heat shock protein (HSP20) family.</text>
</comment>
<feature type="domain" description="SHSP" evidence="3">
    <location>
        <begin position="20"/>
        <end position="138"/>
    </location>
</feature>
<protein>
    <submittedName>
        <fullName evidence="4">Hsp20/alpha crystallin family protein</fullName>
    </submittedName>
</protein>
<dbReference type="PROSITE" id="PS01031">
    <property type="entry name" value="SHSP"/>
    <property type="match status" value="1"/>
</dbReference>
<dbReference type="AlphaFoldDB" id="A0A7T3RDD0"/>
<dbReference type="Gene3D" id="2.60.40.790">
    <property type="match status" value="1"/>
</dbReference>
<evidence type="ECO:0000259" key="3">
    <source>
        <dbReference type="PROSITE" id="PS01031"/>
    </source>
</evidence>
<name>A0A7T3RDD0_9SPIR</name>
<dbReference type="KEGG" id="tper:IWA51_12125"/>
<evidence type="ECO:0000313" key="5">
    <source>
        <dbReference type="Proteomes" id="UP000595224"/>
    </source>
</evidence>
<evidence type="ECO:0000256" key="1">
    <source>
        <dbReference type="PROSITE-ProRule" id="PRU00285"/>
    </source>
</evidence>
<proteinExistence type="inferred from homology"/>
<gene>
    <name evidence="4" type="ORF">IWA51_12125</name>
</gene>
<dbReference type="InterPro" id="IPR031107">
    <property type="entry name" value="Small_HSP"/>
</dbReference>
<keyword evidence="5" id="KW-1185">Reference proteome</keyword>
<dbReference type="Pfam" id="PF00011">
    <property type="entry name" value="HSP20"/>
    <property type="match status" value="1"/>
</dbReference>
<accession>A0A7T3RDD0</accession>
<dbReference type="RefSeq" id="WP_198442590.1">
    <property type="nucleotide sequence ID" value="NZ_CBCSHE010000005.1"/>
</dbReference>
<organism evidence="4 5">
    <name type="scientific">Treponema peruense</name>
    <dbReference type="NCBI Taxonomy" id="2787628"/>
    <lineage>
        <taxon>Bacteria</taxon>
        <taxon>Pseudomonadati</taxon>
        <taxon>Spirochaetota</taxon>
        <taxon>Spirochaetia</taxon>
        <taxon>Spirochaetales</taxon>
        <taxon>Treponemataceae</taxon>
        <taxon>Treponema</taxon>
    </lineage>
</organism>
<evidence type="ECO:0000256" key="2">
    <source>
        <dbReference type="RuleBase" id="RU003616"/>
    </source>
</evidence>
<dbReference type="PANTHER" id="PTHR11527">
    <property type="entry name" value="HEAT-SHOCK PROTEIN 20 FAMILY MEMBER"/>
    <property type="match status" value="1"/>
</dbReference>
<dbReference type="CDD" id="cd06464">
    <property type="entry name" value="ACD_sHsps-like"/>
    <property type="match status" value="1"/>
</dbReference>
<reference evidence="4 5" key="1">
    <citation type="submission" date="2020-11" db="EMBL/GenBank/DDBJ databases">
        <title>Treponema Peruensis nv. sp., first commensal Treponema isolated from human feces.</title>
        <authorList>
            <person name="Belkhou C."/>
            <person name="Raes J."/>
        </authorList>
    </citation>
    <scope>NUCLEOTIDE SEQUENCE [LARGE SCALE GENOMIC DNA]</scope>
    <source>
        <strain evidence="4 5">RCC2812</strain>
    </source>
</reference>
<dbReference type="Proteomes" id="UP000595224">
    <property type="component" value="Chromosome"/>
</dbReference>
<sequence length="138" mass="15549">MNELSLLDTLFGNDGTMPSFYTRACTPNVDVKETKDAYILTMDLPGRNENDVEIGLKDDILTIASVEKAETKEEKKEDKEEFSWLIHERHSSSFKRTFSLPKDINPEAVTAVFKNGVLTVRIERKAAASAKKIAIRVD</sequence>